<dbReference type="CDD" id="cd00082">
    <property type="entry name" value="HisKA"/>
    <property type="match status" value="1"/>
</dbReference>
<accession>A0ABN1IGL2</accession>
<keyword evidence="5" id="KW-0547">Nucleotide-binding</keyword>
<dbReference type="SUPFAM" id="SSF55874">
    <property type="entry name" value="ATPase domain of HSP90 chaperone/DNA topoisomerase II/histidine kinase"/>
    <property type="match status" value="1"/>
</dbReference>
<keyword evidence="3" id="KW-0597">Phosphoprotein</keyword>
<reference evidence="12" key="1">
    <citation type="journal article" date="2019" name="Int. J. Syst. Evol. Microbiol.">
        <title>The Global Catalogue of Microorganisms (GCM) 10K type strain sequencing project: providing services to taxonomists for standard genome sequencing and annotation.</title>
        <authorList>
            <consortium name="The Broad Institute Genomics Platform"/>
            <consortium name="The Broad Institute Genome Sequencing Center for Infectious Disease"/>
            <person name="Wu L."/>
            <person name="Ma J."/>
        </authorList>
    </citation>
    <scope>NUCLEOTIDE SEQUENCE [LARGE SCALE GENOMIC DNA]</scope>
    <source>
        <strain evidence="12">JCM 15974</strain>
    </source>
</reference>
<keyword evidence="9" id="KW-1133">Transmembrane helix</keyword>
<keyword evidence="4" id="KW-0808">Transferase</keyword>
<protein>
    <recommendedName>
        <fullName evidence="2">histidine kinase</fullName>
        <ecNumber evidence="2">2.7.13.3</ecNumber>
    </recommendedName>
</protein>
<dbReference type="PANTHER" id="PTHR43065">
    <property type="entry name" value="SENSOR HISTIDINE KINASE"/>
    <property type="match status" value="1"/>
</dbReference>
<evidence type="ECO:0000256" key="5">
    <source>
        <dbReference type="ARBA" id="ARBA00022741"/>
    </source>
</evidence>
<dbReference type="EC" id="2.7.13.3" evidence="2"/>
<evidence type="ECO:0000256" key="1">
    <source>
        <dbReference type="ARBA" id="ARBA00000085"/>
    </source>
</evidence>
<evidence type="ECO:0000256" key="7">
    <source>
        <dbReference type="ARBA" id="ARBA00022840"/>
    </source>
</evidence>
<feature type="domain" description="Histidine kinase" evidence="10">
    <location>
        <begin position="197"/>
        <end position="399"/>
    </location>
</feature>
<evidence type="ECO:0000256" key="4">
    <source>
        <dbReference type="ARBA" id="ARBA00022679"/>
    </source>
</evidence>
<comment type="catalytic activity">
    <reaction evidence="1">
        <text>ATP + protein L-histidine = ADP + protein N-phospho-L-histidine.</text>
        <dbReference type="EC" id="2.7.13.3"/>
    </reaction>
</comment>
<sequence length="404" mass="45443">MNFSDERNLASYFIIFAVLVITGLVLWNTSLFLQRLKKDESIKMQVWAQSFKALSSSGIDGSDDLSLDDYLELSNLINSTNTTIPTIITDAEGKLIRHSSGELNIEGSTLNIPDDITEKELIEHLEEMKSENEPIALDLRGSVQYIYYGNSSILNKLKYYPIAIALIIFLLIGVIYFFFTTSKASEQNKLWAGMAKETAHQIGTPLSSLVGWNEILKAEQVNPEYIVEIEKDISRLKVITERFSKIGSIPNLEESDIVKETSEAYTYLQSRSSKLINFSINIPNESILVLLNSQLYSWTIENLVKNAIDAMRGKGDLNIDLSQDSKRVYIRITDTGKGIPKSKFTKIFEPGYTSKTRGWGLGLSLAKRIIEEYHSGKIRVLRSEIGKGTTFQITLSKYDASSIT</sequence>
<dbReference type="InterPro" id="IPR036890">
    <property type="entry name" value="HATPase_C_sf"/>
</dbReference>
<evidence type="ECO:0000313" key="11">
    <source>
        <dbReference type="EMBL" id="GAA0712867.1"/>
    </source>
</evidence>
<dbReference type="EMBL" id="BAAAGE010000001">
    <property type="protein sequence ID" value="GAA0712867.1"/>
    <property type="molecule type" value="Genomic_DNA"/>
</dbReference>
<evidence type="ECO:0000256" key="3">
    <source>
        <dbReference type="ARBA" id="ARBA00022553"/>
    </source>
</evidence>
<dbReference type="InterPro" id="IPR003661">
    <property type="entry name" value="HisK_dim/P_dom"/>
</dbReference>
<proteinExistence type="predicted"/>
<dbReference type="PANTHER" id="PTHR43065:SF10">
    <property type="entry name" value="PEROXIDE STRESS-ACTIVATED HISTIDINE KINASE MAK3"/>
    <property type="match status" value="1"/>
</dbReference>
<dbReference type="InterPro" id="IPR005467">
    <property type="entry name" value="His_kinase_dom"/>
</dbReference>
<keyword evidence="6 11" id="KW-0418">Kinase</keyword>
<evidence type="ECO:0000259" key="10">
    <source>
        <dbReference type="PROSITE" id="PS50109"/>
    </source>
</evidence>
<dbReference type="Gene3D" id="3.30.565.10">
    <property type="entry name" value="Histidine kinase-like ATPase, C-terminal domain"/>
    <property type="match status" value="1"/>
</dbReference>
<feature type="transmembrane region" description="Helical" evidence="9">
    <location>
        <begin position="159"/>
        <end position="179"/>
    </location>
</feature>
<dbReference type="PROSITE" id="PS50109">
    <property type="entry name" value="HIS_KIN"/>
    <property type="match status" value="1"/>
</dbReference>
<gene>
    <name evidence="11" type="ORF">GCM10009430_03830</name>
</gene>
<dbReference type="Proteomes" id="UP001501758">
    <property type="component" value="Unassembled WGS sequence"/>
</dbReference>
<dbReference type="SMART" id="SM00387">
    <property type="entry name" value="HATPase_c"/>
    <property type="match status" value="1"/>
</dbReference>
<keyword evidence="9" id="KW-0812">Transmembrane</keyword>
<feature type="transmembrane region" description="Helical" evidence="9">
    <location>
        <begin position="12"/>
        <end position="33"/>
    </location>
</feature>
<evidence type="ECO:0000256" key="2">
    <source>
        <dbReference type="ARBA" id="ARBA00012438"/>
    </source>
</evidence>
<evidence type="ECO:0000256" key="6">
    <source>
        <dbReference type="ARBA" id="ARBA00022777"/>
    </source>
</evidence>
<keyword evidence="8" id="KW-0902">Two-component regulatory system</keyword>
<comment type="caution">
    <text evidence="11">The sequence shown here is derived from an EMBL/GenBank/DDBJ whole genome shotgun (WGS) entry which is preliminary data.</text>
</comment>
<evidence type="ECO:0000256" key="8">
    <source>
        <dbReference type="ARBA" id="ARBA00023012"/>
    </source>
</evidence>
<keyword evidence="12" id="KW-1185">Reference proteome</keyword>
<dbReference type="InterPro" id="IPR004358">
    <property type="entry name" value="Sig_transdc_His_kin-like_C"/>
</dbReference>
<dbReference type="InterPro" id="IPR003594">
    <property type="entry name" value="HATPase_dom"/>
</dbReference>
<organism evidence="11 12">
    <name type="scientific">Aquimarina litoralis</name>
    <dbReference type="NCBI Taxonomy" id="584605"/>
    <lineage>
        <taxon>Bacteria</taxon>
        <taxon>Pseudomonadati</taxon>
        <taxon>Bacteroidota</taxon>
        <taxon>Flavobacteriia</taxon>
        <taxon>Flavobacteriales</taxon>
        <taxon>Flavobacteriaceae</taxon>
        <taxon>Aquimarina</taxon>
    </lineage>
</organism>
<dbReference type="Pfam" id="PF02518">
    <property type="entry name" value="HATPase_c"/>
    <property type="match status" value="1"/>
</dbReference>
<dbReference type="GO" id="GO:0016301">
    <property type="term" value="F:kinase activity"/>
    <property type="evidence" value="ECO:0007669"/>
    <property type="project" value="UniProtKB-KW"/>
</dbReference>
<name>A0ABN1IGL2_9FLAO</name>
<evidence type="ECO:0000313" key="12">
    <source>
        <dbReference type="Proteomes" id="UP001501758"/>
    </source>
</evidence>
<keyword evidence="9" id="KW-0472">Membrane</keyword>
<evidence type="ECO:0000256" key="9">
    <source>
        <dbReference type="SAM" id="Phobius"/>
    </source>
</evidence>
<dbReference type="RefSeq" id="WP_343909975.1">
    <property type="nucleotide sequence ID" value="NZ_BAAAGE010000001.1"/>
</dbReference>
<keyword evidence="7" id="KW-0067">ATP-binding</keyword>
<dbReference type="PRINTS" id="PR00344">
    <property type="entry name" value="BCTRLSENSOR"/>
</dbReference>